<keyword evidence="2" id="KW-0969">Cilium</keyword>
<dbReference type="eggNOG" id="COG1344">
    <property type="taxonomic scope" value="Bacteria"/>
</dbReference>
<dbReference type="SUPFAM" id="SSF64518">
    <property type="entry name" value="Phase 1 flagellin"/>
    <property type="match status" value="1"/>
</dbReference>
<proteinExistence type="predicted"/>
<protein>
    <submittedName>
        <fullName evidence="2">Flagellar hook-associated protein 3</fullName>
    </submittedName>
</protein>
<dbReference type="KEGG" id="cad:Curi_c02430"/>
<dbReference type="GO" id="GO:0005198">
    <property type="term" value="F:structural molecule activity"/>
    <property type="evidence" value="ECO:0007669"/>
    <property type="project" value="InterPro"/>
</dbReference>
<organism evidence="2 3">
    <name type="scientific">Gottschalkia acidurici (strain ATCC 7906 / DSM 604 / BCRC 14475 / CIP 104303 / KCTC 5404 / NCIMB 10678 / 9a)</name>
    <name type="common">Clostridium acidurici</name>
    <dbReference type="NCBI Taxonomy" id="1128398"/>
    <lineage>
        <taxon>Bacteria</taxon>
        <taxon>Bacillati</taxon>
        <taxon>Bacillota</taxon>
        <taxon>Tissierellia</taxon>
        <taxon>Tissierellales</taxon>
        <taxon>Gottschalkiaceae</taxon>
        <taxon>Gottschalkia</taxon>
    </lineage>
</organism>
<dbReference type="Pfam" id="PF00669">
    <property type="entry name" value="Flagellin_N"/>
    <property type="match status" value="1"/>
</dbReference>
<dbReference type="GO" id="GO:0071973">
    <property type="term" value="P:bacterial-type flagellum-dependent cell motility"/>
    <property type="evidence" value="ECO:0007669"/>
    <property type="project" value="InterPro"/>
</dbReference>
<evidence type="ECO:0000259" key="1">
    <source>
        <dbReference type="Pfam" id="PF00669"/>
    </source>
</evidence>
<evidence type="ECO:0000313" key="3">
    <source>
        <dbReference type="Proteomes" id="UP000006094"/>
    </source>
</evidence>
<evidence type="ECO:0000313" key="2">
    <source>
        <dbReference type="EMBL" id="AFS77323.1"/>
    </source>
</evidence>
<reference evidence="2 3" key="1">
    <citation type="journal article" date="2012" name="PLoS ONE">
        <title>The purine-utilizing bacterium Clostridium acidurici 9a: a genome-guided metabolic reconsideration.</title>
        <authorList>
            <person name="Hartwich K."/>
            <person name="Poehlein A."/>
            <person name="Daniel R."/>
        </authorList>
    </citation>
    <scope>NUCLEOTIDE SEQUENCE [LARGE SCALE GENOMIC DNA]</scope>
    <source>
        <strain evidence="3">ATCC 7906 / DSM 604 / BCRC 14475 / CIP 104303 / KCTC 5404 / NCIMB 10678 / 9a</strain>
    </source>
</reference>
<dbReference type="HOGENOM" id="CLU_024437_2_1_9"/>
<keyword evidence="2" id="KW-0966">Cell projection</keyword>
<sequence length="497" mass="55057">MLINNMMQNLNSNLNRMERYQRQIASGRKFERPSEDPIGMSKSLKLYTDVSKTEQYERNLRDATSWMHSTENAFIELGEILQRTRELCVDAANGPKTPEDTQKISEEIKQLREQIIKLANSRHAGRSIFTGFKTDKDLLDKDGNYIIDLNSTDTSIYNVGISESIEVNTVGIKVFGVLSNSKIKSDNLDMIKGKLTEAGITINGDPKTLAELAISVDASAFNKVVNELNNSGIEIVGTQTTLAGLVDNITLPSVPDDKLGELKTSLKNSGITIKEDSTTLRELVDSMNPPNFDAFKSSLKEVGVSVQGDPKTLTELVDNFALSNDYDVIKSELESANIKTGDATNFGELWNNMIEEYGEVDITDLGFSKDKVQVDDISTEGNDESSKSALVQVFDNLIKNLEKGEHEKISSMIEDVDKVKESVLAIRAEIGAKTNRLEMTENRLSSEKLNFKKVLSLNEDVDEAEVIMEAKMAEAVYNASLAVGSKIIQPTLVDFLR</sequence>
<dbReference type="EMBL" id="CP003326">
    <property type="protein sequence ID" value="AFS77323.1"/>
    <property type="molecule type" value="Genomic_DNA"/>
</dbReference>
<dbReference type="InterPro" id="IPR001492">
    <property type="entry name" value="Flagellin"/>
</dbReference>
<keyword evidence="2" id="KW-0282">Flagellum</keyword>
<dbReference type="PANTHER" id="PTHR42792">
    <property type="entry name" value="FLAGELLIN"/>
    <property type="match status" value="1"/>
</dbReference>
<name>K0AU06_GOTA9</name>
<dbReference type="InterPro" id="IPR013384">
    <property type="entry name" value="Flagell_FlgL"/>
</dbReference>
<dbReference type="Proteomes" id="UP000006094">
    <property type="component" value="Chromosome"/>
</dbReference>
<gene>
    <name evidence="2" type="primary">flgL</name>
    <name evidence="2" type="ordered locus">Curi_c02430</name>
</gene>
<dbReference type="Gene3D" id="1.20.1330.10">
    <property type="entry name" value="f41 fragment of flagellin, N-terminal domain"/>
    <property type="match status" value="2"/>
</dbReference>
<dbReference type="AlphaFoldDB" id="K0AU06"/>
<dbReference type="PANTHER" id="PTHR42792:SF1">
    <property type="entry name" value="FLAGELLAR HOOK-ASSOCIATED PROTEIN 3"/>
    <property type="match status" value="1"/>
</dbReference>
<keyword evidence="3" id="KW-1185">Reference proteome</keyword>
<dbReference type="NCBIfam" id="TIGR02550">
    <property type="entry name" value="flagell_flgL"/>
    <property type="match status" value="1"/>
</dbReference>
<dbReference type="GO" id="GO:0009424">
    <property type="term" value="C:bacterial-type flagellum hook"/>
    <property type="evidence" value="ECO:0007669"/>
    <property type="project" value="InterPro"/>
</dbReference>
<dbReference type="InterPro" id="IPR001029">
    <property type="entry name" value="Flagellin_N"/>
</dbReference>
<feature type="domain" description="Flagellin N-terminal" evidence="1">
    <location>
        <begin position="3"/>
        <end position="131"/>
    </location>
</feature>
<accession>K0AU06</accession>
<dbReference type="STRING" id="1128398.Curi_c02430"/>